<protein>
    <submittedName>
        <fullName evidence="2">DUF6454 family protein</fullName>
    </submittedName>
</protein>
<proteinExistence type="predicted"/>
<organism evidence="2 3">
    <name type="scientific">Sphaerisporangium dianthi</name>
    <dbReference type="NCBI Taxonomy" id="1436120"/>
    <lineage>
        <taxon>Bacteria</taxon>
        <taxon>Bacillati</taxon>
        <taxon>Actinomycetota</taxon>
        <taxon>Actinomycetes</taxon>
        <taxon>Streptosporangiales</taxon>
        <taxon>Streptosporangiaceae</taxon>
        <taxon>Sphaerisporangium</taxon>
    </lineage>
</organism>
<sequence>MRLRMPRRLVLSLSVAVAVVTGTTALAAAADSGDAQERHNRDSATAQLLTKVARGTTWTQSAAPLDLQFDTFHPQGMLRVGDRYYMSSVEIIKATTPCNPACGGYDRTPGEGMGHLFEFDLAGNLLRDLKLKDGDAYHPGGIDYDGRYLWVPVAEYRPNSKAVVYKVDPATFRASAVMHVDDHIGGIVHDLKNKRLVGVSWGSRTFYTWNMDGRLKRTAKNPEQFTDFQDCDYLAEGKAACTGVASLNVGGQSFQLGAVSLLDLDSLTAINTIPVTALSAAGNSITRNPTWLQANGNALQLFSVPDDGKSTLLTYTTPALS</sequence>
<name>A0ABV9CB24_9ACTN</name>
<dbReference type="InterPro" id="IPR011044">
    <property type="entry name" value="Quino_amine_DH_bsu"/>
</dbReference>
<dbReference type="InterPro" id="IPR046312">
    <property type="entry name" value="DUF6454"/>
</dbReference>
<dbReference type="EMBL" id="JBHSFP010000002">
    <property type="protein sequence ID" value="MFC4530071.1"/>
    <property type="molecule type" value="Genomic_DNA"/>
</dbReference>
<gene>
    <name evidence="2" type="ORF">ACFO60_04790</name>
</gene>
<feature type="chain" id="PRO_5045849342" evidence="1">
    <location>
        <begin position="28"/>
        <end position="321"/>
    </location>
</feature>
<keyword evidence="3" id="KW-1185">Reference proteome</keyword>
<dbReference type="Pfam" id="PF20055">
    <property type="entry name" value="DUF6454"/>
    <property type="match status" value="1"/>
</dbReference>
<feature type="signal peptide" evidence="1">
    <location>
        <begin position="1"/>
        <end position="27"/>
    </location>
</feature>
<evidence type="ECO:0000313" key="3">
    <source>
        <dbReference type="Proteomes" id="UP001596004"/>
    </source>
</evidence>
<dbReference type="RefSeq" id="WP_380837404.1">
    <property type="nucleotide sequence ID" value="NZ_JBHSFP010000002.1"/>
</dbReference>
<comment type="caution">
    <text evidence="2">The sequence shown here is derived from an EMBL/GenBank/DDBJ whole genome shotgun (WGS) entry which is preliminary data.</text>
</comment>
<dbReference type="Proteomes" id="UP001596004">
    <property type="component" value="Unassembled WGS sequence"/>
</dbReference>
<reference evidence="3" key="1">
    <citation type="journal article" date="2019" name="Int. J. Syst. Evol. Microbiol.">
        <title>The Global Catalogue of Microorganisms (GCM) 10K type strain sequencing project: providing services to taxonomists for standard genome sequencing and annotation.</title>
        <authorList>
            <consortium name="The Broad Institute Genomics Platform"/>
            <consortium name="The Broad Institute Genome Sequencing Center for Infectious Disease"/>
            <person name="Wu L."/>
            <person name="Ma J."/>
        </authorList>
    </citation>
    <scope>NUCLEOTIDE SEQUENCE [LARGE SCALE GENOMIC DNA]</scope>
    <source>
        <strain evidence="3">CGMCC 4.7132</strain>
    </source>
</reference>
<keyword evidence="1" id="KW-0732">Signal</keyword>
<dbReference type="SUPFAM" id="SSF50969">
    <property type="entry name" value="YVTN repeat-like/Quinoprotein amine dehydrogenase"/>
    <property type="match status" value="1"/>
</dbReference>
<evidence type="ECO:0000313" key="2">
    <source>
        <dbReference type="EMBL" id="MFC4530071.1"/>
    </source>
</evidence>
<accession>A0ABV9CB24</accession>
<evidence type="ECO:0000256" key="1">
    <source>
        <dbReference type="SAM" id="SignalP"/>
    </source>
</evidence>